<dbReference type="SUPFAM" id="SSF51556">
    <property type="entry name" value="Metallo-dependent hydrolases"/>
    <property type="match status" value="1"/>
</dbReference>
<dbReference type="PANTHER" id="PTHR10443:SF12">
    <property type="entry name" value="DIPEPTIDASE"/>
    <property type="match status" value="1"/>
</dbReference>
<protein>
    <submittedName>
        <fullName evidence="2">Dipeptidase</fullName>
    </submittedName>
</protein>
<name>A0ABV7VK48_9PROT</name>
<gene>
    <name evidence="2" type="ORF">ACFOOQ_17080</name>
</gene>
<dbReference type="Gene3D" id="3.20.20.140">
    <property type="entry name" value="Metal-dependent hydrolases"/>
    <property type="match status" value="1"/>
</dbReference>
<dbReference type="InterPro" id="IPR032466">
    <property type="entry name" value="Metal_Hydrolase"/>
</dbReference>
<keyword evidence="3" id="KW-1185">Reference proteome</keyword>
<reference evidence="3" key="1">
    <citation type="journal article" date="2019" name="Int. J. Syst. Evol. Microbiol.">
        <title>The Global Catalogue of Microorganisms (GCM) 10K type strain sequencing project: providing services to taxonomists for standard genome sequencing and annotation.</title>
        <authorList>
            <consortium name="The Broad Institute Genomics Platform"/>
            <consortium name="The Broad Institute Genome Sequencing Center for Infectious Disease"/>
            <person name="Wu L."/>
            <person name="Ma J."/>
        </authorList>
    </citation>
    <scope>NUCLEOTIDE SEQUENCE [LARGE SCALE GENOMIC DNA]</scope>
    <source>
        <strain evidence="3">KCTC 42182</strain>
    </source>
</reference>
<evidence type="ECO:0000313" key="3">
    <source>
        <dbReference type="Proteomes" id="UP001595711"/>
    </source>
</evidence>
<dbReference type="Pfam" id="PF01244">
    <property type="entry name" value="Peptidase_M19"/>
    <property type="match status" value="1"/>
</dbReference>
<proteinExistence type="predicted"/>
<evidence type="ECO:0000313" key="2">
    <source>
        <dbReference type="EMBL" id="MFC3677272.1"/>
    </source>
</evidence>
<sequence>MLCRLSAARRGADHHRHRRGTDRQSLAAATAAHPAMIVTSEGGDFLEGSADRVDEAYKRWHLRQLQLTHYRVNELGDIQTEPRLHGGLADAGAAVIRRCNRRGIVVDIAHGPYELVKRVAAVTEKPLVLPHTSLNPKPGRYSRTISPDHARIVAETGGVIGIWPPTTIFPDMAALAEGMARMVEVAGVAHVGLGSDMMGLLSPAAFSSYAQLPDLAAALLAQGFSAEETAKLLGGNAARVFAATLA</sequence>
<evidence type="ECO:0000256" key="1">
    <source>
        <dbReference type="SAM" id="MobiDB-lite"/>
    </source>
</evidence>
<dbReference type="PROSITE" id="PS51365">
    <property type="entry name" value="RENAL_DIPEPTIDASE_2"/>
    <property type="match status" value="1"/>
</dbReference>
<dbReference type="PANTHER" id="PTHR10443">
    <property type="entry name" value="MICROSOMAL DIPEPTIDASE"/>
    <property type="match status" value="1"/>
</dbReference>
<dbReference type="EMBL" id="JBHRYJ010000004">
    <property type="protein sequence ID" value="MFC3677272.1"/>
    <property type="molecule type" value="Genomic_DNA"/>
</dbReference>
<comment type="caution">
    <text evidence="2">The sequence shown here is derived from an EMBL/GenBank/DDBJ whole genome shotgun (WGS) entry which is preliminary data.</text>
</comment>
<accession>A0ABV7VK48</accession>
<organism evidence="2 3">
    <name type="scientific">Ferrovibrio xuzhouensis</name>
    <dbReference type="NCBI Taxonomy" id="1576914"/>
    <lineage>
        <taxon>Bacteria</taxon>
        <taxon>Pseudomonadati</taxon>
        <taxon>Pseudomonadota</taxon>
        <taxon>Alphaproteobacteria</taxon>
        <taxon>Rhodospirillales</taxon>
        <taxon>Rhodospirillaceae</taxon>
        <taxon>Ferrovibrio</taxon>
    </lineage>
</organism>
<feature type="region of interest" description="Disordered" evidence="1">
    <location>
        <begin position="1"/>
        <end position="25"/>
    </location>
</feature>
<dbReference type="RefSeq" id="WP_379729146.1">
    <property type="nucleotide sequence ID" value="NZ_JBHRYJ010000004.1"/>
</dbReference>
<dbReference type="Proteomes" id="UP001595711">
    <property type="component" value="Unassembled WGS sequence"/>
</dbReference>
<dbReference type="InterPro" id="IPR008257">
    <property type="entry name" value="Pept_M19"/>
</dbReference>